<sequence>MKLMKSLATVIAVSALALGASVSSFAQDKGTIGISMPEQTTLRWNSDGAELTKALEAAGYTVDLQYAGDDIPNQLSQLENMVTKGSKALVIAALDGTTLSAVLQQAADAGVKVFAYDRLIRDTANVDYYTTFDNFQVGVLQANSILKGLGYPEKQGPWNIELFGGSPDDNNAFFFYDGALSVLQPLIDSGVLVVKSGQTGMDKVGTLKWDGATAQARMDNLLSASYSDGSRVDAVLSPNDGVARGIISSLKGIGYGSGDLAYPIISGQDAEIPSVKAIIAGEQYSTVYKDTRELARVTAGLVDTVLTGGTPEGLDTTTYNNGVKVVPSILLTPYEVDANNYKELVVDSGYMSADDLK</sequence>
<proteinExistence type="inferred from homology"/>
<feature type="chain" id="PRO_5010242245" evidence="4">
    <location>
        <begin position="27"/>
        <end position="357"/>
    </location>
</feature>
<protein>
    <submittedName>
        <fullName evidence="6">Putative multiple sugar transport system substrate-binding protein</fullName>
    </submittedName>
</protein>
<name>A0A1I1J7C9_9HYPH</name>
<keyword evidence="3 4" id="KW-0732">Signal</keyword>
<evidence type="ECO:0000313" key="7">
    <source>
        <dbReference type="Proteomes" id="UP000182258"/>
    </source>
</evidence>
<evidence type="ECO:0000256" key="1">
    <source>
        <dbReference type="ARBA" id="ARBA00004418"/>
    </source>
</evidence>
<dbReference type="InterPro" id="IPR025997">
    <property type="entry name" value="SBP_2_dom"/>
</dbReference>
<dbReference type="AlphaFoldDB" id="A0A1I1J7C9"/>
<organism evidence="6 7">
    <name type="scientific">Devosia psychrophila</name>
    <dbReference type="NCBI Taxonomy" id="728005"/>
    <lineage>
        <taxon>Bacteria</taxon>
        <taxon>Pseudomonadati</taxon>
        <taxon>Pseudomonadota</taxon>
        <taxon>Alphaproteobacteria</taxon>
        <taxon>Hyphomicrobiales</taxon>
        <taxon>Devosiaceae</taxon>
        <taxon>Devosia</taxon>
    </lineage>
</organism>
<evidence type="ECO:0000256" key="2">
    <source>
        <dbReference type="ARBA" id="ARBA00007639"/>
    </source>
</evidence>
<evidence type="ECO:0000256" key="4">
    <source>
        <dbReference type="SAM" id="SignalP"/>
    </source>
</evidence>
<comment type="similarity">
    <text evidence="2">Belongs to the bacterial solute-binding protein 2 family.</text>
</comment>
<dbReference type="Proteomes" id="UP000182258">
    <property type="component" value="Unassembled WGS sequence"/>
</dbReference>
<dbReference type="CDD" id="cd19994">
    <property type="entry name" value="PBP1_ChvE"/>
    <property type="match status" value="1"/>
</dbReference>
<evidence type="ECO:0000256" key="3">
    <source>
        <dbReference type="ARBA" id="ARBA00022729"/>
    </source>
</evidence>
<evidence type="ECO:0000313" key="6">
    <source>
        <dbReference type="EMBL" id="SFC43892.1"/>
    </source>
</evidence>
<reference evidence="6 7" key="1">
    <citation type="submission" date="2016-10" db="EMBL/GenBank/DDBJ databases">
        <authorList>
            <person name="de Groot N.N."/>
        </authorList>
    </citation>
    <scope>NUCLEOTIDE SEQUENCE [LARGE SCALE GENOMIC DNA]</scope>
    <source>
        <strain evidence="6 7">CGMCC 1.10210</strain>
    </source>
</reference>
<feature type="domain" description="Periplasmic binding protein" evidence="5">
    <location>
        <begin position="32"/>
        <end position="308"/>
    </location>
</feature>
<keyword evidence="6" id="KW-0813">Transport</keyword>
<dbReference type="SUPFAM" id="SSF53822">
    <property type="entry name" value="Periplasmic binding protein-like I"/>
    <property type="match status" value="1"/>
</dbReference>
<dbReference type="PANTHER" id="PTHR30036">
    <property type="entry name" value="D-XYLOSE-BINDING PERIPLASMIC PROTEIN"/>
    <property type="match status" value="1"/>
</dbReference>
<dbReference type="EMBL" id="FOMB01000005">
    <property type="protein sequence ID" value="SFC43892.1"/>
    <property type="molecule type" value="Genomic_DNA"/>
</dbReference>
<dbReference type="STRING" id="728005.SAMN04488059_10580"/>
<comment type="subcellular location">
    <subcellularLocation>
        <location evidence="1">Periplasm</location>
    </subcellularLocation>
</comment>
<feature type="signal peptide" evidence="4">
    <location>
        <begin position="1"/>
        <end position="26"/>
    </location>
</feature>
<dbReference type="InterPro" id="IPR050555">
    <property type="entry name" value="Bact_Solute-Bind_Prot2"/>
</dbReference>
<dbReference type="PANTHER" id="PTHR30036:SF1">
    <property type="entry name" value="D-XYLOSE-BINDING PERIPLASMIC PROTEIN"/>
    <property type="match status" value="1"/>
</dbReference>
<dbReference type="GO" id="GO:0030246">
    <property type="term" value="F:carbohydrate binding"/>
    <property type="evidence" value="ECO:0007669"/>
    <property type="project" value="TreeGrafter"/>
</dbReference>
<dbReference type="OrthoDB" id="9773673at2"/>
<evidence type="ECO:0000259" key="5">
    <source>
        <dbReference type="Pfam" id="PF13407"/>
    </source>
</evidence>
<dbReference type="GO" id="GO:0030288">
    <property type="term" value="C:outer membrane-bounded periplasmic space"/>
    <property type="evidence" value="ECO:0007669"/>
    <property type="project" value="TreeGrafter"/>
</dbReference>
<dbReference type="NCBIfam" id="NF040907">
    <property type="entry name" value="ChvE"/>
    <property type="match status" value="1"/>
</dbReference>
<gene>
    <name evidence="6" type="ORF">SAMN04488059_10580</name>
</gene>
<dbReference type="Gene3D" id="3.40.50.2300">
    <property type="match status" value="2"/>
</dbReference>
<dbReference type="InterPro" id="IPR049784">
    <property type="entry name" value="ChvE-like"/>
</dbReference>
<accession>A0A1I1J7C9</accession>
<keyword evidence="6" id="KW-0762">Sugar transport</keyword>
<dbReference type="Pfam" id="PF13407">
    <property type="entry name" value="Peripla_BP_4"/>
    <property type="match status" value="1"/>
</dbReference>
<dbReference type="InterPro" id="IPR028082">
    <property type="entry name" value="Peripla_BP_I"/>
</dbReference>